<evidence type="ECO:0000313" key="2">
    <source>
        <dbReference type="Proteomes" id="UP000886724"/>
    </source>
</evidence>
<dbReference type="AlphaFoldDB" id="A0A9D2BMY5"/>
<proteinExistence type="predicted"/>
<name>A0A9D2BMY5_9FIRM</name>
<gene>
    <name evidence="1" type="ORF">H9980_08245</name>
</gene>
<organism evidence="1 2">
    <name type="scientific">Candidatus Erysipelatoclostridium merdavium</name>
    <dbReference type="NCBI Taxonomy" id="2838566"/>
    <lineage>
        <taxon>Bacteria</taxon>
        <taxon>Bacillati</taxon>
        <taxon>Bacillota</taxon>
        <taxon>Erysipelotrichia</taxon>
        <taxon>Erysipelotrichales</taxon>
        <taxon>Erysipelotrichales incertae sedis</taxon>
    </lineage>
</organism>
<reference evidence="1" key="1">
    <citation type="journal article" date="2021" name="PeerJ">
        <title>Extensive microbial diversity within the chicken gut microbiome revealed by metagenomics and culture.</title>
        <authorList>
            <person name="Gilroy R."/>
            <person name="Ravi A."/>
            <person name="Getino M."/>
            <person name="Pursley I."/>
            <person name="Horton D.L."/>
            <person name="Alikhan N.F."/>
            <person name="Baker D."/>
            <person name="Gharbi K."/>
            <person name="Hall N."/>
            <person name="Watson M."/>
            <person name="Adriaenssens E.M."/>
            <person name="Foster-Nyarko E."/>
            <person name="Jarju S."/>
            <person name="Secka A."/>
            <person name="Antonio M."/>
            <person name="Oren A."/>
            <person name="Chaudhuri R.R."/>
            <person name="La Ragione R."/>
            <person name="Hildebrand F."/>
            <person name="Pallen M.J."/>
        </authorList>
    </citation>
    <scope>NUCLEOTIDE SEQUENCE</scope>
    <source>
        <strain evidence="1">ChiGjej1B1-14440</strain>
    </source>
</reference>
<accession>A0A9D2BMY5</accession>
<evidence type="ECO:0000313" key="1">
    <source>
        <dbReference type="EMBL" id="HIX81943.1"/>
    </source>
</evidence>
<sequence length="81" mass="9478">MKAKNIIEIAEKKVVCEDDYISYNIGFVNDEGKDDETQFDIPAYKNQSKAIEELMSLFNDFCKENNIKERRITHIEIGEED</sequence>
<reference evidence="1" key="2">
    <citation type="submission" date="2021-04" db="EMBL/GenBank/DDBJ databases">
        <authorList>
            <person name="Gilroy R."/>
        </authorList>
    </citation>
    <scope>NUCLEOTIDE SEQUENCE</scope>
    <source>
        <strain evidence="1">ChiGjej1B1-14440</strain>
    </source>
</reference>
<protein>
    <submittedName>
        <fullName evidence="1">Uncharacterized protein</fullName>
    </submittedName>
</protein>
<comment type="caution">
    <text evidence="1">The sequence shown here is derived from an EMBL/GenBank/DDBJ whole genome shotgun (WGS) entry which is preliminary data.</text>
</comment>
<dbReference type="EMBL" id="DXET01000181">
    <property type="protein sequence ID" value="HIX81943.1"/>
    <property type="molecule type" value="Genomic_DNA"/>
</dbReference>
<dbReference type="Proteomes" id="UP000886724">
    <property type="component" value="Unassembled WGS sequence"/>
</dbReference>